<dbReference type="Proteomes" id="UP000294621">
    <property type="component" value="Unassembled WGS sequence"/>
</dbReference>
<reference evidence="2 3" key="1">
    <citation type="submission" date="2019-03" db="EMBL/GenBank/DDBJ databases">
        <title>Genome Sequencing and Assembly of Various Microbes Isolated from Partially Reclaimed Soil and Acid Mine Drainage (AMD) Site.</title>
        <authorList>
            <person name="Steinbock B."/>
            <person name="Bechtold R."/>
            <person name="Sevigny J.L."/>
            <person name="Thomas D."/>
            <person name="Cuthill L.R."/>
            <person name="Aveiro Johannsen E.J."/>
            <person name="Thomas K."/>
            <person name="Ghosh A."/>
        </authorList>
    </citation>
    <scope>NUCLEOTIDE SEQUENCE [LARGE SCALE GENOMIC DNA]</scope>
    <source>
        <strain evidence="2 3">S-A1</strain>
    </source>
</reference>
<evidence type="ECO:0000313" key="3">
    <source>
        <dbReference type="Proteomes" id="UP000294621"/>
    </source>
</evidence>
<proteinExistence type="predicted"/>
<comment type="caution">
    <text evidence="2">The sequence shown here is derived from an EMBL/GenBank/DDBJ whole genome shotgun (WGS) entry which is preliminary data.</text>
</comment>
<dbReference type="SUPFAM" id="SSF53850">
    <property type="entry name" value="Periplasmic binding protein-like II"/>
    <property type="match status" value="1"/>
</dbReference>
<protein>
    <submittedName>
        <fullName evidence="2">Extracellular solute-binding protein</fullName>
    </submittedName>
</protein>
<sequence length="379" mass="39795">MKRLLASSTGIPATAGLKSQQSHIPDTASASRRLAPLAAAALVATLLSACSTSDLNSVGSPGTNAGGQCTATDLAGVEEIAKKEGSLILYTATHDGINKPEVAAFSEKYPGINVQVTRLAGGDLAARFASERTAGAKSADIIKSSDNLMFEENSEWFSPVNTSAVPNLTDLDDKWREPGYFSTFAGPFVVTSNSEALGGPAPTSWKDLASTEFAGKGGLADPRPSPAFLATYEELRELYGDDYLKTLGSTGYNFWESSSSAVQDLAAGVTPFIGPNQESHSSTLRKQGAPLQVNAMSPSLGILHSVAVSSTAQHPCAAALYANYLLSHEGQTASCQGEYQSLIYGDIPNCRQVDPEMIVIDIAKGQKNKDQILSLLALK</sequence>
<organism evidence="2 3">
    <name type="scientific">Arthrobacter nitrophenolicus</name>
    <dbReference type="NCBI Taxonomy" id="683150"/>
    <lineage>
        <taxon>Bacteria</taxon>
        <taxon>Bacillati</taxon>
        <taxon>Actinomycetota</taxon>
        <taxon>Actinomycetes</taxon>
        <taxon>Micrococcales</taxon>
        <taxon>Micrococcaceae</taxon>
        <taxon>Arthrobacter</taxon>
    </lineage>
</organism>
<dbReference type="PANTHER" id="PTHR30006">
    <property type="entry name" value="THIAMINE-BINDING PERIPLASMIC PROTEIN-RELATED"/>
    <property type="match status" value="1"/>
</dbReference>
<keyword evidence="1" id="KW-0732">Signal</keyword>
<dbReference type="EMBL" id="SMZQ01000002">
    <property type="protein sequence ID" value="TDL39676.1"/>
    <property type="molecule type" value="Genomic_DNA"/>
</dbReference>
<evidence type="ECO:0000256" key="1">
    <source>
        <dbReference type="ARBA" id="ARBA00022729"/>
    </source>
</evidence>
<evidence type="ECO:0000313" key="2">
    <source>
        <dbReference type="EMBL" id="TDL39676.1"/>
    </source>
</evidence>
<dbReference type="Gene3D" id="3.40.190.10">
    <property type="entry name" value="Periplasmic binding protein-like II"/>
    <property type="match status" value="2"/>
</dbReference>
<accession>A0A4R5Y7B8</accession>
<name>A0A4R5Y7B8_9MICC</name>
<dbReference type="InterPro" id="IPR006059">
    <property type="entry name" value="SBP"/>
</dbReference>
<dbReference type="Pfam" id="PF01547">
    <property type="entry name" value="SBP_bac_1"/>
    <property type="match status" value="1"/>
</dbReference>
<gene>
    <name evidence="2" type="ORF">E2R57_04145</name>
</gene>
<dbReference type="OrthoDB" id="366726at2"/>
<dbReference type="AlphaFoldDB" id="A0A4R5Y7B8"/>